<accession>A0A225DJF3</accession>
<name>A0A225DJF3_9BACT</name>
<sequence>MRDSVLEQIRADQSLSEEERARAVAFFTNVPFSQLILDKEIASKLPDNTQFHYATFRWMILLSAASVLVGVAVFLLAGMCVVLSLYSQDVQYLSLLVGWHVLRICGAFQTAAQGILVVALSFWVTALWFNFFSVKLILVSGLLALVAVAVVIAAIFKRVKDDFVVAGQVLTKDDAAPIWDELRRICDKVGTQLPDQIIAGIDDNFFVTEREVIVGGKTYCGRTLFVSLSLLKQLQGSEAEAILAHEMAHFSGQDTLYSGKISPMLSRYDHYLLALRDGGLTAPIYYFMLFFRALYRLSLGRQSRRREHRADRIAVETTSAMDFAGGLLRTVAYSRYRNGVEQNLFKHERVLDAANVCERIEQGFHGYAACFVSGADIGQLASAHPFDSHPPLSQRLQAVGKPLESADTQTLLTTTGDGRWYQYIPSAEQMEREQWRQYEERFRLIHEHSLPFRFLPETPEECEIVVKTFPPLTAAGNQGVLDLDYEKMNYTTWPEPIRYAEITNLSLDQNRVLKIAYQRDGKQSQSIKMSTFSNQQEVINVINHYYGRYRAAADYQNRKRQEADSNK</sequence>
<evidence type="ECO:0000256" key="2">
    <source>
        <dbReference type="ARBA" id="ARBA00004651"/>
    </source>
</evidence>
<proteinExistence type="predicted"/>
<comment type="subcellular location">
    <subcellularLocation>
        <location evidence="2">Cell membrane</location>
        <topology evidence="2">Multi-pass membrane protein</topology>
    </subcellularLocation>
</comment>
<dbReference type="GO" id="GO:0005886">
    <property type="term" value="C:plasma membrane"/>
    <property type="evidence" value="ECO:0007669"/>
    <property type="project" value="UniProtKB-SubCell"/>
</dbReference>
<keyword evidence="3" id="KW-1003">Cell membrane</keyword>
<evidence type="ECO:0000256" key="12">
    <source>
        <dbReference type="SAM" id="Phobius"/>
    </source>
</evidence>
<dbReference type="GO" id="GO:0046872">
    <property type="term" value="F:metal ion binding"/>
    <property type="evidence" value="ECO:0007669"/>
    <property type="project" value="UniProtKB-KW"/>
</dbReference>
<dbReference type="AlphaFoldDB" id="A0A225DJF3"/>
<evidence type="ECO:0000256" key="10">
    <source>
        <dbReference type="ARBA" id="ARBA00023049"/>
    </source>
</evidence>
<dbReference type="Pfam" id="PF01435">
    <property type="entry name" value="Peptidase_M48"/>
    <property type="match status" value="1"/>
</dbReference>
<dbReference type="InterPro" id="IPR001915">
    <property type="entry name" value="Peptidase_M48"/>
</dbReference>
<feature type="transmembrane region" description="Helical" evidence="12">
    <location>
        <begin position="136"/>
        <end position="156"/>
    </location>
</feature>
<dbReference type="GO" id="GO:0006508">
    <property type="term" value="P:proteolysis"/>
    <property type="evidence" value="ECO:0007669"/>
    <property type="project" value="UniProtKB-KW"/>
</dbReference>
<dbReference type="CDD" id="cd07328">
    <property type="entry name" value="M48_Ste24p_like"/>
    <property type="match status" value="1"/>
</dbReference>
<keyword evidence="9 12" id="KW-1133">Transmembrane helix</keyword>
<dbReference type="RefSeq" id="WP_143393174.1">
    <property type="nucleotide sequence ID" value="NZ_NIDE01000005.1"/>
</dbReference>
<evidence type="ECO:0000256" key="5">
    <source>
        <dbReference type="ARBA" id="ARBA00022692"/>
    </source>
</evidence>
<dbReference type="PANTHER" id="PTHR43221:SF1">
    <property type="entry name" value="PROTEASE HTPX"/>
    <property type="match status" value="1"/>
</dbReference>
<evidence type="ECO:0000259" key="13">
    <source>
        <dbReference type="Pfam" id="PF01435"/>
    </source>
</evidence>
<evidence type="ECO:0000313" key="15">
    <source>
        <dbReference type="Proteomes" id="UP000214646"/>
    </source>
</evidence>
<dbReference type="PANTHER" id="PTHR43221">
    <property type="entry name" value="PROTEASE HTPX"/>
    <property type="match status" value="1"/>
</dbReference>
<dbReference type="InterPro" id="IPR050083">
    <property type="entry name" value="HtpX_protease"/>
</dbReference>
<keyword evidence="5 12" id="KW-0812">Transmembrane</keyword>
<evidence type="ECO:0000256" key="9">
    <source>
        <dbReference type="ARBA" id="ARBA00022989"/>
    </source>
</evidence>
<organism evidence="14 15">
    <name type="scientific">Fimbriiglobus ruber</name>
    <dbReference type="NCBI Taxonomy" id="1908690"/>
    <lineage>
        <taxon>Bacteria</taxon>
        <taxon>Pseudomonadati</taxon>
        <taxon>Planctomycetota</taxon>
        <taxon>Planctomycetia</taxon>
        <taxon>Gemmatales</taxon>
        <taxon>Gemmataceae</taxon>
        <taxon>Fimbriiglobus</taxon>
    </lineage>
</organism>
<comment type="cofactor">
    <cofactor evidence="1">
        <name>Zn(2+)</name>
        <dbReference type="ChEBI" id="CHEBI:29105"/>
    </cofactor>
</comment>
<dbReference type="Proteomes" id="UP000214646">
    <property type="component" value="Unassembled WGS sequence"/>
</dbReference>
<evidence type="ECO:0000256" key="11">
    <source>
        <dbReference type="ARBA" id="ARBA00023136"/>
    </source>
</evidence>
<keyword evidence="10" id="KW-0482">Metalloprotease</keyword>
<keyword evidence="11 12" id="KW-0472">Membrane</keyword>
<evidence type="ECO:0000256" key="1">
    <source>
        <dbReference type="ARBA" id="ARBA00001947"/>
    </source>
</evidence>
<feature type="domain" description="Peptidase M48" evidence="13">
    <location>
        <begin position="221"/>
        <end position="400"/>
    </location>
</feature>
<reference evidence="15" key="1">
    <citation type="submission" date="2017-06" db="EMBL/GenBank/DDBJ databases">
        <title>Genome analysis of Fimbriiglobus ruber SP5, the first member of the order Planctomycetales with confirmed chitinolytic capability.</title>
        <authorList>
            <person name="Ravin N.V."/>
            <person name="Rakitin A.L."/>
            <person name="Ivanova A.A."/>
            <person name="Beletsky A.V."/>
            <person name="Kulichevskaya I.S."/>
            <person name="Mardanov A.V."/>
            <person name="Dedysh S.N."/>
        </authorList>
    </citation>
    <scope>NUCLEOTIDE SEQUENCE [LARGE SCALE GENOMIC DNA]</scope>
    <source>
        <strain evidence="15">SP5</strain>
    </source>
</reference>
<evidence type="ECO:0000256" key="6">
    <source>
        <dbReference type="ARBA" id="ARBA00022723"/>
    </source>
</evidence>
<dbReference type="EMBL" id="NIDE01000005">
    <property type="protein sequence ID" value="OWK41590.1"/>
    <property type="molecule type" value="Genomic_DNA"/>
</dbReference>
<protein>
    <submittedName>
        <fullName evidence="14">Zn-dependent protease with chaperone function</fullName>
    </submittedName>
</protein>
<keyword evidence="7" id="KW-0378">Hydrolase</keyword>
<feature type="transmembrane region" description="Helical" evidence="12">
    <location>
        <begin position="58"/>
        <end position="86"/>
    </location>
</feature>
<keyword evidence="6" id="KW-0479">Metal-binding</keyword>
<dbReference type="GO" id="GO:0004222">
    <property type="term" value="F:metalloendopeptidase activity"/>
    <property type="evidence" value="ECO:0007669"/>
    <property type="project" value="InterPro"/>
</dbReference>
<comment type="caution">
    <text evidence="14">The sequence shown here is derived from an EMBL/GenBank/DDBJ whole genome shotgun (WGS) entry which is preliminary data.</text>
</comment>
<evidence type="ECO:0000256" key="4">
    <source>
        <dbReference type="ARBA" id="ARBA00022670"/>
    </source>
</evidence>
<evidence type="ECO:0000256" key="7">
    <source>
        <dbReference type="ARBA" id="ARBA00022801"/>
    </source>
</evidence>
<keyword evidence="4 14" id="KW-0645">Protease</keyword>
<dbReference type="OrthoDB" id="5295941at2"/>
<evidence type="ECO:0000256" key="8">
    <source>
        <dbReference type="ARBA" id="ARBA00022833"/>
    </source>
</evidence>
<feature type="transmembrane region" description="Helical" evidence="12">
    <location>
        <begin position="106"/>
        <end position="129"/>
    </location>
</feature>
<gene>
    <name evidence="14" type="ORF">FRUB_03668</name>
</gene>
<evidence type="ECO:0000256" key="3">
    <source>
        <dbReference type="ARBA" id="ARBA00022475"/>
    </source>
</evidence>
<evidence type="ECO:0000313" key="14">
    <source>
        <dbReference type="EMBL" id="OWK41590.1"/>
    </source>
</evidence>
<keyword evidence="8" id="KW-0862">Zinc</keyword>
<keyword evidence="15" id="KW-1185">Reference proteome</keyword>
<dbReference type="Gene3D" id="3.30.2010.10">
    <property type="entry name" value="Metalloproteases ('zincins'), catalytic domain"/>
    <property type="match status" value="1"/>
</dbReference>